<accession>D9XSB6</accession>
<dbReference type="InterPro" id="IPR050267">
    <property type="entry name" value="Anti-sigma-factor_SerPK"/>
</dbReference>
<gene>
    <name evidence="4" type="ORF">SSRG_00384</name>
</gene>
<organism evidence="4 5">
    <name type="scientific">Streptomyces griseoflavus Tu4000</name>
    <dbReference type="NCBI Taxonomy" id="467200"/>
    <lineage>
        <taxon>Bacteria</taxon>
        <taxon>Bacillati</taxon>
        <taxon>Actinomycetota</taxon>
        <taxon>Actinomycetes</taxon>
        <taxon>Kitasatosporales</taxon>
        <taxon>Streptomycetaceae</taxon>
        <taxon>Streptomyces</taxon>
    </lineage>
</organism>
<dbReference type="PANTHER" id="PTHR35526:SF3">
    <property type="entry name" value="ANTI-SIGMA-F FACTOR RSBW"/>
    <property type="match status" value="1"/>
</dbReference>
<name>D9XSB6_9ACTN</name>
<dbReference type="Pfam" id="PF13581">
    <property type="entry name" value="HATPase_c_2"/>
    <property type="match status" value="1"/>
</dbReference>
<feature type="domain" description="Histidine kinase/HSP90-like ATPase" evidence="3">
    <location>
        <begin position="39"/>
        <end position="147"/>
    </location>
</feature>
<dbReference type="GO" id="GO:0004674">
    <property type="term" value="F:protein serine/threonine kinase activity"/>
    <property type="evidence" value="ECO:0007669"/>
    <property type="project" value="UniProtKB-KW"/>
</dbReference>
<keyword evidence="1" id="KW-0723">Serine/threonine-protein kinase</keyword>
<dbReference type="Proteomes" id="UP000002968">
    <property type="component" value="Unassembled WGS sequence"/>
</dbReference>
<evidence type="ECO:0000259" key="3">
    <source>
        <dbReference type="Pfam" id="PF13581"/>
    </source>
</evidence>
<keyword evidence="5" id="KW-1185">Reference proteome</keyword>
<reference evidence="4" key="1">
    <citation type="submission" date="2009-02" db="EMBL/GenBank/DDBJ databases">
        <title>Annotation of Streptomyces griseoflavus strain Tu4000.</title>
        <authorList>
            <consortium name="The Broad Institute Genome Sequencing Platform"/>
            <consortium name="Broad Institute Microbial Sequencing Center"/>
            <person name="Fischbach M."/>
            <person name="Godfrey P."/>
            <person name="Ward D."/>
            <person name="Young S."/>
            <person name="Zeng Q."/>
            <person name="Koehrsen M."/>
            <person name="Alvarado L."/>
            <person name="Berlin A.M."/>
            <person name="Bochicchio J."/>
            <person name="Borenstein D."/>
            <person name="Chapman S.B."/>
            <person name="Chen Z."/>
            <person name="Engels R."/>
            <person name="Freedman E."/>
            <person name="Gellesch M."/>
            <person name="Goldberg J."/>
            <person name="Griggs A."/>
            <person name="Gujja S."/>
            <person name="Heilman E.R."/>
            <person name="Heiman D.I."/>
            <person name="Hepburn T.A."/>
            <person name="Howarth C."/>
            <person name="Jen D."/>
            <person name="Larson L."/>
            <person name="Lewis B."/>
            <person name="Mehta T."/>
            <person name="Park D."/>
            <person name="Pearson M."/>
            <person name="Richards J."/>
            <person name="Roberts A."/>
            <person name="Saif S."/>
            <person name="Shea T.D."/>
            <person name="Shenoy N."/>
            <person name="Sisk P."/>
            <person name="Stolte C."/>
            <person name="Sykes S.N."/>
            <person name="Thomson T."/>
            <person name="Walk T."/>
            <person name="White J."/>
            <person name="Yandava C."/>
            <person name="Straight P."/>
            <person name="Clardy J."/>
            <person name="Hung D."/>
            <person name="Kolter R."/>
            <person name="Mekalanos J."/>
            <person name="Walker S."/>
            <person name="Walsh C.T."/>
            <person name="Wieland-Brown L.C."/>
            <person name="Haas B."/>
            <person name="Nusbaum C."/>
            <person name="Birren B."/>
        </authorList>
    </citation>
    <scope>NUCLEOTIDE SEQUENCE [LARGE SCALE GENOMIC DNA]</scope>
    <source>
        <strain evidence="4">Tu4000</strain>
    </source>
</reference>
<sequence>MRSGGHLAGPLPPDRRGPMKEQSVRTVGWARSLPMDRGVKEARDWAREHLVSLGWDSTAPDTADDVLLTVSELVTNAHVHAGSSAQLVMSWDGSCLHVSVHDRSADLPAPRGPSTEGLGGRGMLLVDALADTWEARPCPHGKTVTACFRLPAGAGS</sequence>
<dbReference type="InterPro" id="IPR036890">
    <property type="entry name" value="HATPase_C_sf"/>
</dbReference>
<evidence type="ECO:0000256" key="2">
    <source>
        <dbReference type="SAM" id="MobiDB-lite"/>
    </source>
</evidence>
<evidence type="ECO:0000256" key="1">
    <source>
        <dbReference type="ARBA" id="ARBA00022527"/>
    </source>
</evidence>
<feature type="region of interest" description="Disordered" evidence="2">
    <location>
        <begin position="1"/>
        <end position="25"/>
    </location>
</feature>
<dbReference type="EMBL" id="GG657758">
    <property type="protein sequence ID" value="EFL37580.1"/>
    <property type="molecule type" value="Genomic_DNA"/>
</dbReference>
<evidence type="ECO:0000313" key="5">
    <source>
        <dbReference type="Proteomes" id="UP000002968"/>
    </source>
</evidence>
<dbReference type="CDD" id="cd16936">
    <property type="entry name" value="HATPase_RsbW-like"/>
    <property type="match status" value="1"/>
</dbReference>
<feature type="compositionally biased region" description="Basic and acidic residues" evidence="2">
    <location>
        <begin position="13"/>
        <end position="23"/>
    </location>
</feature>
<protein>
    <recommendedName>
        <fullName evidence="3">Histidine kinase/HSP90-like ATPase domain-containing protein</fullName>
    </recommendedName>
</protein>
<dbReference type="eggNOG" id="COG3920">
    <property type="taxonomic scope" value="Bacteria"/>
</dbReference>
<dbReference type="HOGENOM" id="CLU_090336_4_4_11"/>
<keyword evidence="1" id="KW-0808">Transferase</keyword>
<dbReference type="PANTHER" id="PTHR35526">
    <property type="entry name" value="ANTI-SIGMA-F FACTOR RSBW-RELATED"/>
    <property type="match status" value="1"/>
</dbReference>
<evidence type="ECO:0000313" key="4">
    <source>
        <dbReference type="EMBL" id="EFL37580.1"/>
    </source>
</evidence>
<proteinExistence type="predicted"/>
<dbReference type="Gene3D" id="3.30.565.10">
    <property type="entry name" value="Histidine kinase-like ATPase, C-terminal domain"/>
    <property type="match status" value="1"/>
</dbReference>
<dbReference type="STRING" id="467200.SSRG_00384"/>
<dbReference type="AlphaFoldDB" id="D9XSB6"/>
<dbReference type="InterPro" id="IPR003594">
    <property type="entry name" value="HATPase_dom"/>
</dbReference>
<dbReference type="SUPFAM" id="SSF55874">
    <property type="entry name" value="ATPase domain of HSP90 chaperone/DNA topoisomerase II/histidine kinase"/>
    <property type="match status" value="1"/>
</dbReference>
<keyword evidence="1" id="KW-0418">Kinase</keyword>